<comment type="caution">
    <text evidence="4">The sequence shown here is derived from an EMBL/GenBank/DDBJ whole genome shotgun (WGS) entry which is preliminary data.</text>
</comment>
<dbReference type="Proteomes" id="UP000623467">
    <property type="component" value="Unassembled WGS sequence"/>
</dbReference>
<evidence type="ECO:0000256" key="3">
    <source>
        <dbReference type="SAM" id="Phobius"/>
    </source>
</evidence>
<dbReference type="AlphaFoldDB" id="A0A8H6X4I1"/>
<sequence>MKRLSEAPGGPLKKRPKNIFSLNAFGHSLKPSQAAVARTGNLSADGHRADVELIALSSQATRPAVSDASAAPYDDDDWLDFHGHSDQAAGDTAVPTEASRMHRRKWMTTLRLGSTIIGTLICAFSLLTRDLWARKAFAHAGSLPGCMVERHRLRPLCRIERWNGAFFDKRELRHLGLRVQLGHRDNTPCSCALPARRKFVVVAPNGFHYVALDFCKCCLSGHQPHWEQLLAYGWYPATPDAPRSAVTISTLKLFHAVSLQGKTTAYHFFHALAKTTDNTGSKGFKMSTCTGLAALDHANTKYAQGYAATGCGMVTCGRHEVVCKNGVGDLQKGEKYGNMDYVVTSVWQHLRTLLFFLLSYDIMCQWSKSLGERLLKRLPPALRFEIARYFVKFMIPKLHILGHLKLCQETYSLLFTLGAAQSDMEGIERIWSSSGLMGASTREMGPGSRQDTLDDFWHYWNWGKVVGMGETLRKQLLKATKELSRQLAGLQEFNQEQEDQIDAWKKAVDKFEVGLSKKNPYELPWSGPTLRNIELELAREEQERERASTVARSTSEETMTEYLMLGLEIEGQQRQLAVDLLANRSPTSKQLTEFVMRRMRISREIKKLRLLQCKYSPAATYRHARRARVALEEVAGVCGWRTLEPADLQMMEDEEEAKRRTQRAMKGKQKETAQENEYGEGGREESWGEEMYEGVKVEWCKAYARVKRWREEVLLLQEEMVRCLRTLEWQAKIWDGRAAAEHYNGKVAYAPAHLEGARAYAARQAAVRRTLAARFRRLWWKLTNCIGGESVATSSESSGAEEEDEGKGDEDDRSDAEEDVQEGPASEGEHVQAGREEHVAGMGEEGRGDEQAGTSIEESRDG</sequence>
<proteinExistence type="predicted"/>
<dbReference type="Pfam" id="PF18758">
    <property type="entry name" value="KDZ"/>
    <property type="match status" value="1"/>
</dbReference>
<dbReference type="OrthoDB" id="3257768at2759"/>
<dbReference type="EMBL" id="JACAZH010000048">
    <property type="protein sequence ID" value="KAF7334322.1"/>
    <property type="molecule type" value="Genomic_DNA"/>
</dbReference>
<keyword evidence="1" id="KW-0175">Coiled coil</keyword>
<feature type="compositionally biased region" description="Basic and acidic residues" evidence="2">
    <location>
        <begin position="827"/>
        <end position="850"/>
    </location>
</feature>
<keyword evidence="3" id="KW-0812">Transmembrane</keyword>
<gene>
    <name evidence="4" type="ORF">MSAN_02376900</name>
</gene>
<accession>A0A8H6X4I1</accession>
<feature type="coiled-coil region" evidence="1">
    <location>
        <begin position="480"/>
        <end position="557"/>
    </location>
</feature>
<dbReference type="PANTHER" id="PTHR33104:SF2">
    <property type="entry name" value="CXC3 LIKE CYSTEINE CLUSTER DOMAIN-CONTAINING PROTEIN"/>
    <property type="match status" value="1"/>
</dbReference>
<feature type="transmembrane region" description="Helical" evidence="3">
    <location>
        <begin position="109"/>
        <end position="127"/>
    </location>
</feature>
<keyword evidence="3" id="KW-0472">Membrane</keyword>
<feature type="region of interest" description="Disordered" evidence="2">
    <location>
        <begin position="790"/>
        <end position="862"/>
    </location>
</feature>
<feature type="region of interest" description="Disordered" evidence="2">
    <location>
        <begin position="650"/>
        <end position="682"/>
    </location>
</feature>
<reference evidence="4" key="1">
    <citation type="submission" date="2020-05" db="EMBL/GenBank/DDBJ databases">
        <title>Mycena genomes resolve the evolution of fungal bioluminescence.</title>
        <authorList>
            <person name="Tsai I.J."/>
        </authorList>
    </citation>
    <scope>NUCLEOTIDE SEQUENCE</scope>
    <source>
        <strain evidence="4">160909Yilan</strain>
    </source>
</reference>
<organism evidence="4 5">
    <name type="scientific">Mycena sanguinolenta</name>
    <dbReference type="NCBI Taxonomy" id="230812"/>
    <lineage>
        <taxon>Eukaryota</taxon>
        <taxon>Fungi</taxon>
        <taxon>Dikarya</taxon>
        <taxon>Basidiomycota</taxon>
        <taxon>Agaricomycotina</taxon>
        <taxon>Agaricomycetes</taxon>
        <taxon>Agaricomycetidae</taxon>
        <taxon>Agaricales</taxon>
        <taxon>Marasmiineae</taxon>
        <taxon>Mycenaceae</taxon>
        <taxon>Mycena</taxon>
    </lineage>
</organism>
<evidence type="ECO:0000256" key="2">
    <source>
        <dbReference type="SAM" id="MobiDB-lite"/>
    </source>
</evidence>
<protein>
    <submittedName>
        <fullName evidence="4">CxC2 domain-containing protein</fullName>
    </submittedName>
</protein>
<keyword evidence="5" id="KW-1185">Reference proteome</keyword>
<evidence type="ECO:0000313" key="5">
    <source>
        <dbReference type="Proteomes" id="UP000623467"/>
    </source>
</evidence>
<keyword evidence="3" id="KW-1133">Transmembrane helix</keyword>
<name>A0A8H6X4I1_9AGAR</name>
<dbReference type="InterPro" id="IPR040521">
    <property type="entry name" value="KDZ"/>
</dbReference>
<evidence type="ECO:0000256" key="1">
    <source>
        <dbReference type="SAM" id="Coils"/>
    </source>
</evidence>
<evidence type="ECO:0000313" key="4">
    <source>
        <dbReference type="EMBL" id="KAF7334322.1"/>
    </source>
</evidence>
<dbReference type="PANTHER" id="PTHR33104">
    <property type="entry name" value="SI:DKEY-29D5.2"/>
    <property type="match status" value="1"/>
</dbReference>
<feature type="compositionally biased region" description="Acidic residues" evidence="2">
    <location>
        <begin position="799"/>
        <end position="821"/>
    </location>
</feature>